<dbReference type="EMBL" id="JABDSH010000052">
    <property type="protein sequence ID" value="NMW35287.1"/>
    <property type="molecule type" value="Genomic_DNA"/>
</dbReference>
<evidence type="ECO:0000313" key="7">
    <source>
        <dbReference type="EMBL" id="MSS48520.1"/>
    </source>
</evidence>
<dbReference type="Proteomes" id="UP000470777">
    <property type="component" value="Unassembled WGS sequence"/>
</dbReference>
<evidence type="ECO:0000313" key="15">
    <source>
        <dbReference type="Proteomes" id="UP000470952"/>
    </source>
</evidence>
<evidence type="ECO:0000313" key="14">
    <source>
        <dbReference type="Proteomes" id="UP000470777"/>
    </source>
</evidence>
<dbReference type="EMBL" id="WDAG01000016">
    <property type="protein sequence ID" value="KAB6658444.1"/>
    <property type="molecule type" value="Genomic_DNA"/>
</dbReference>
<evidence type="ECO:0000313" key="5">
    <source>
        <dbReference type="EMBL" id="KAB6703467.1"/>
    </source>
</evidence>
<gene>
    <name evidence="9" type="ORF">EH214_02729</name>
    <name evidence="7" type="ORF">FYJ30_09435</name>
    <name evidence="5" type="ORF">GAY17_02455</name>
    <name evidence="2" type="ORF">GAY79_15480</name>
    <name evidence="3" type="ORF">GAZ76_13655</name>
    <name evidence="4" type="ORF">GAZ92_11795</name>
    <name evidence="8" type="ORF">HKQ54_03795</name>
    <name evidence="6" type="ORF">L0N01_06445</name>
</gene>
<sequence length="326" mass="34922">MRRIGLGLFIIGITFAKAYGQEDYGPVNTGAANYLTIPADARSAAMGGVGVAAPGGDHAVFHNGAAALSDVTRRGGVAYTYSPWMRDYESGYSLHSLGSFYKINQRNAILLGLRYFGYPEMDGTGEGASGIHPKEIAVEAGYAYEVIKNFSVSATFKYLFSDMGRIGNSRGASSVAFDLGVLYKCEINDWEGAGWSVGLHVSNLGPKINYLTSKDALPATVKVGGAADLPFLQMHKLTLTADLGYRLSPADVQALSVSAGAEYAWRELVMLRGGYHCGDKKKGDASYATAGAGVEYAGVRLDFAWLFAGHEYLARNTFWVSLGYSF</sequence>
<dbReference type="Proteomes" id="UP001200843">
    <property type="component" value="Unassembled WGS sequence"/>
</dbReference>
<evidence type="ECO:0000313" key="13">
    <source>
        <dbReference type="Proteomes" id="UP000460950"/>
    </source>
</evidence>
<evidence type="ECO:0000313" key="9">
    <source>
        <dbReference type="EMBL" id="TSE48039.1"/>
    </source>
</evidence>
<dbReference type="Proteomes" id="UP000437380">
    <property type="component" value="Unassembled WGS sequence"/>
</dbReference>
<dbReference type="EMBL" id="JAKNGO010000011">
    <property type="protein sequence ID" value="MCG4688250.1"/>
    <property type="molecule type" value="Genomic_DNA"/>
</dbReference>
<evidence type="ECO:0000313" key="4">
    <source>
        <dbReference type="EMBL" id="KAB6692450.1"/>
    </source>
</evidence>
<dbReference type="Proteomes" id="UP000555193">
    <property type="component" value="Unassembled WGS sequence"/>
</dbReference>
<evidence type="ECO:0000313" key="2">
    <source>
        <dbReference type="EMBL" id="KAB6558375.1"/>
    </source>
</evidence>
<reference evidence="6" key="5">
    <citation type="submission" date="2022-01" db="EMBL/GenBank/DDBJ databases">
        <title>Collection of gut derived symbiotic bacterial strains cultured from healthy donors.</title>
        <authorList>
            <person name="Lin H."/>
            <person name="Kohout C."/>
            <person name="Waligurski E."/>
            <person name="Pamer E.G."/>
        </authorList>
    </citation>
    <scope>NUCLEOTIDE SEQUENCE</scope>
    <source>
        <strain evidence="6">DFI.6.72</strain>
    </source>
</reference>
<reference evidence="9 10" key="1">
    <citation type="journal article" date="2019" name="Nat. Commun.">
        <title>Gram positive-like bacteriocins with broad spectrum anti-Bacteroidales activity encoded on mobile elements of the human gut microbiota.</title>
        <authorList>
            <person name="Bechon N."/>
            <person name="Coyne M.J.Jr."/>
            <person name="Laclare-Mceneany V."/>
            <person name="Chatzidaki-Livanis M."/>
            <person name="Ghigo J.-M."/>
            <person name="Comstock L.E."/>
        </authorList>
    </citation>
    <scope>NUCLEOTIDE SEQUENCE [LARGE SCALE GENOMIC DNA]</scope>
    <source>
        <strain evidence="9 10">CL01T12C17</strain>
    </source>
</reference>
<dbReference type="Gene3D" id="2.40.160.60">
    <property type="entry name" value="Outer membrane protein transport protein (OMPP1/FadL/TodX)"/>
    <property type="match status" value="1"/>
</dbReference>
<dbReference type="SUPFAM" id="SSF56935">
    <property type="entry name" value="Porins"/>
    <property type="match status" value="1"/>
</dbReference>
<organism evidence="5 11">
    <name type="scientific">Phocaeicola vulgatus</name>
    <name type="common">Bacteroides vulgatus</name>
    <dbReference type="NCBI Taxonomy" id="821"/>
    <lineage>
        <taxon>Bacteria</taxon>
        <taxon>Pseudomonadati</taxon>
        <taxon>Bacteroidota</taxon>
        <taxon>Bacteroidia</taxon>
        <taxon>Bacteroidales</taxon>
        <taxon>Bacteroidaceae</taxon>
        <taxon>Phocaeicola</taxon>
    </lineage>
</organism>
<dbReference type="EMBL" id="WDAY01000038">
    <property type="protein sequence ID" value="KAB6558375.1"/>
    <property type="molecule type" value="Genomic_DNA"/>
</dbReference>
<evidence type="ECO:0000313" key="6">
    <source>
        <dbReference type="EMBL" id="MCG4688250.1"/>
    </source>
</evidence>
<dbReference type="Pfam" id="PF19572">
    <property type="entry name" value="PorV"/>
    <property type="match status" value="1"/>
</dbReference>
<dbReference type="AlphaFoldDB" id="A0A174W091"/>
<dbReference type="Proteomes" id="UP000408523">
    <property type="component" value="Unassembled WGS sequence"/>
</dbReference>
<evidence type="ECO:0000259" key="1">
    <source>
        <dbReference type="Pfam" id="PF19572"/>
    </source>
</evidence>
<proteinExistence type="predicted"/>
<dbReference type="InterPro" id="IPR045741">
    <property type="entry name" value="PorV"/>
</dbReference>
<comment type="caution">
    <text evidence="5">The sequence shown here is derived from an EMBL/GenBank/DDBJ whole genome shotgun (WGS) entry which is preliminary data.</text>
</comment>
<dbReference type="Proteomes" id="UP000437431">
    <property type="component" value="Unassembled WGS sequence"/>
</dbReference>
<evidence type="ECO:0000313" key="8">
    <source>
        <dbReference type="EMBL" id="NMW35287.1"/>
    </source>
</evidence>
<evidence type="ECO:0000313" key="11">
    <source>
        <dbReference type="Proteomes" id="UP000437380"/>
    </source>
</evidence>
<dbReference type="EMBL" id="VULU01000014">
    <property type="protein sequence ID" value="MSS48520.1"/>
    <property type="molecule type" value="Genomic_DNA"/>
</dbReference>
<dbReference type="EMBL" id="WCZY01000015">
    <property type="protein sequence ID" value="KAB6692450.1"/>
    <property type="molecule type" value="Genomic_DNA"/>
</dbReference>
<evidence type="ECO:0000313" key="10">
    <source>
        <dbReference type="Proteomes" id="UP000408523"/>
    </source>
</evidence>
<reference evidence="8 16" key="4">
    <citation type="submission" date="2020-04" db="EMBL/GenBank/DDBJ databases">
        <title>A novel gut-associated lysogenic phage, Bacteroides phage BV01, alters the host transcriptome and bile acid metabolism in Bacteroides vulgatus.</title>
        <authorList>
            <person name="Campbell D.E."/>
            <person name="Ly L."/>
            <person name="Ridlon J.M."/>
            <person name="Hsiao A."/>
            <person name="Degnan P.H."/>
        </authorList>
    </citation>
    <scope>NUCLEOTIDE SEQUENCE [LARGE SCALE GENOMIC DNA]</scope>
    <source>
        <strain evidence="8 16">VPI-4506</strain>
    </source>
</reference>
<evidence type="ECO:0000313" key="16">
    <source>
        <dbReference type="Proteomes" id="UP000555193"/>
    </source>
</evidence>
<accession>A0A174W091</accession>
<evidence type="ECO:0000313" key="12">
    <source>
        <dbReference type="Proteomes" id="UP000437431"/>
    </source>
</evidence>
<dbReference type="Proteomes" id="UP000460950">
    <property type="component" value="Unassembled WGS sequence"/>
</dbReference>
<feature type="domain" description="Type IX secretion system protein PorV" evidence="1">
    <location>
        <begin position="27"/>
        <end position="250"/>
    </location>
</feature>
<dbReference type="EMBL" id="WCZV01000002">
    <property type="protein sequence ID" value="KAB6703467.1"/>
    <property type="molecule type" value="Genomic_DNA"/>
</dbReference>
<dbReference type="RefSeq" id="WP_057279820.1">
    <property type="nucleotide sequence ID" value="NZ_CAXTBS010000023.1"/>
</dbReference>
<evidence type="ECO:0000313" key="3">
    <source>
        <dbReference type="EMBL" id="KAB6658444.1"/>
    </source>
</evidence>
<dbReference type="NCBIfam" id="NF033709">
    <property type="entry name" value="PorV_fam"/>
    <property type="match status" value="1"/>
</dbReference>
<dbReference type="EMBL" id="RWHZ01000036">
    <property type="protein sequence ID" value="TSE48039.1"/>
    <property type="molecule type" value="Genomic_DNA"/>
</dbReference>
<reference evidence="7 13" key="3">
    <citation type="submission" date="2019-09" db="EMBL/GenBank/DDBJ databases">
        <title>In-depth cultivation of the pig gut microbiome towards novel bacterial diversity and tailored functional studies.</title>
        <authorList>
            <person name="Wylensek D."/>
            <person name="Hitch T.C.A."/>
            <person name="Clavel T."/>
        </authorList>
    </citation>
    <scope>NUCLEOTIDE SEQUENCE [LARGE SCALE GENOMIC DNA]</scope>
    <source>
        <strain evidence="7 13">WCA-389-WT-3C</strain>
    </source>
</reference>
<dbReference type="Proteomes" id="UP000470952">
    <property type="component" value="Unassembled WGS sequence"/>
</dbReference>
<reference evidence="11 12" key="2">
    <citation type="journal article" date="2019" name="Nat. Med.">
        <title>A library of human gut bacterial isolates paired with longitudinal multiomics data enables mechanistic microbiome research.</title>
        <authorList>
            <person name="Poyet M."/>
            <person name="Groussin M."/>
            <person name="Gibbons S.M."/>
            <person name="Avila-Pacheco J."/>
            <person name="Jiang X."/>
            <person name="Kearney S.M."/>
            <person name="Perrotta A.R."/>
            <person name="Berdy B."/>
            <person name="Zhao S."/>
            <person name="Lieberman T.D."/>
            <person name="Swanson P.K."/>
            <person name="Smith M."/>
            <person name="Roesemann S."/>
            <person name="Alexander J.E."/>
            <person name="Rich S.A."/>
            <person name="Livny J."/>
            <person name="Vlamakis H."/>
            <person name="Clish C."/>
            <person name="Bullock K."/>
            <person name="Deik A."/>
            <person name="Scott J."/>
            <person name="Pierce K.A."/>
            <person name="Xavier R.J."/>
            <person name="Alm E.J."/>
        </authorList>
    </citation>
    <scope>NUCLEOTIDE SEQUENCE [LARGE SCALE GENOMIC DNA]</scope>
    <source>
        <strain evidence="2 12">BIOML-A111</strain>
        <strain evidence="5 11">BIOML-A82</strain>
        <strain evidence="4 14">BIOML-A85</strain>
        <strain evidence="3 15">BIOML-A93</strain>
    </source>
</reference>
<name>A0A174W091_PHOVU</name>
<protein>
    <submittedName>
        <fullName evidence="5">PorV/PorQ family protein</fullName>
    </submittedName>
</protein>